<feature type="compositionally biased region" description="Polar residues" evidence="1">
    <location>
        <begin position="446"/>
        <end position="461"/>
    </location>
</feature>
<feature type="region of interest" description="Disordered" evidence="1">
    <location>
        <begin position="1"/>
        <end position="25"/>
    </location>
</feature>
<protein>
    <recommendedName>
        <fullName evidence="4">Heterokaryon incompatibility protein Het-C</fullName>
    </recommendedName>
</protein>
<dbReference type="RefSeq" id="WP_105750135.1">
    <property type="nucleotide sequence ID" value="NZ_PCQE01000113.1"/>
</dbReference>
<feature type="region of interest" description="Disordered" evidence="1">
    <location>
        <begin position="75"/>
        <end position="114"/>
    </location>
</feature>
<accession>A0A2S9D3C7</accession>
<comment type="caution">
    <text evidence="2">The sequence shown here is derived from an EMBL/GenBank/DDBJ whole genome shotgun (WGS) entry which is preliminary data.</text>
</comment>
<sequence>GHHIDNVLRTDLADKHPDGSSTLAEDGLLDEGARYAYRIAFFDIENSHETMYAHYTSADYDGPLKVDYSEAQAAIQRSQGADAEEQESKLESREGFGAGRGEHNKEKPGSSFGHESIEDALGKAGFTVAERKAIYFGNWLRDYSQLLDPKIVRAPTAPKDFPSKLSRDTLTKLVNILAFKEFHSLQTTKDGREDYTVTQKMLGVYRPTEHIDNPKNFKPDPADPKIIDREFDSWALPGDPLLAVLPQKSMKRYILNSVEYMQNRLNDAAAAGRSAEGMRWFGEALHVLEDYFSHSNYVELSLRKLGHTEVLPWTAKTDCKHGWPVVTGMFGSADIIASLAAPFAQMLFPVDNSDFEATIPGKLTESDQMILILLEEHSDQRYFKYYKKYLGYRDWVAGIPFKSEADKVGWIARAPVRFVINIQNMAYQAVLHLVGNSVDDTQTLWEDNPNISNSTDPSHSQLAKDHDNHPFHSLAAALSMHAVEQVGRAMQKQWQGDSNASPAKLASSFICHPNDSTWQDAIVANWAKNHATEIRQGASATDLEHLHKTHTKPTLDKIKKKGKEGEEKWNYIKNNLKDLYQEWSPFK</sequence>
<evidence type="ECO:0000313" key="3">
    <source>
        <dbReference type="Proteomes" id="UP000239458"/>
    </source>
</evidence>
<organism evidence="2 3">
    <name type="scientific">Pseudomonas cedrina</name>
    <dbReference type="NCBI Taxonomy" id="651740"/>
    <lineage>
        <taxon>Bacteria</taxon>
        <taxon>Pseudomonadati</taxon>
        <taxon>Pseudomonadota</taxon>
        <taxon>Gammaproteobacteria</taxon>
        <taxon>Pseudomonadales</taxon>
        <taxon>Pseudomonadaceae</taxon>
        <taxon>Pseudomonas</taxon>
    </lineage>
</organism>
<reference evidence="2 3" key="1">
    <citation type="submission" date="2017-09" db="EMBL/GenBank/DDBJ databases">
        <title>Genomic, metabolic, and phenotypic characteristics of bacterial isolates from the natural microbiome of the model nematode Caenorhabditis elegans.</title>
        <authorList>
            <person name="Zimmermann J."/>
            <person name="Obeng N."/>
            <person name="Yang W."/>
            <person name="Obeng O."/>
            <person name="Kissoyan K."/>
            <person name="Pees B."/>
            <person name="Dirksen P."/>
            <person name="Hoppner M."/>
            <person name="Franke A."/>
            <person name="Rosenstiel P."/>
            <person name="Leippe M."/>
            <person name="Dierking K."/>
            <person name="Kaleta C."/>
            <person name="Schulenburg H."/>
        </authorList>
    </citation>
    <scope>NUCLEOTIDE SEQUENCE [LARGE SCALE GENOMIC DNA]</scope>
    <source>
        <strain evidence="2 3">MYb184</strain>
    </source>
</reference>
<feature type="region of interest" description="Disordered" evidence="1">
    <location>
        <begin position="446"/>
        <end position="467"/>
    </location>
</feature>
<dbReference type="InterPro" id="IPR052577">
    <property type="entry name" value="VWA7"/>
</dbReference>
<evidence type="ECO:0000313" key="2">
    <source>
        <dbReference type="EMBL" id="PRB87257.1"/>
    </source>
</evidence>
<dbReference type="PANTHER" id="PTHR14905:SF7">
    <property type="entry name" value="VON WILLEBRAND FACTOR A DOMAIN-CONTAINING PROTEIN 7"/>
    <property type="match status" value="1"/>
</dbReference>
<dbReference type="Proteomes" id="UP000239458">
    <property type="component" value="Unassembled WGS sequence"/>
</dbReference>
<dbReference type="AlphaFoldDB" id="A0A2S9D3C7"/>
<feature type="compositionally biased region" description="Basic and acidic residues" evidence="1">
    <location>
        <begin position="86"/>
        <end position="108"/>
    </location>
</feature>
<feature type="compositionally biased region" description="Basic and acidic residues" evidence="1">
    <location>
        <begin position="1"/>
        <end position="18"/>
    </location>
</feature>
<evidence type="ECO:0000256" key="1">
    <source>
        <dbReference type="SAM" id="MobiDB-lite"/>
    </source>
</evidence>
<proteinExistence type="predicted"/>
<feature type="non-terminal residue" evidence="2">
    <location>
        <position position="1"/>
    </location>
</feature>
<dbReference type="PANTHER" id="PTHR14905">
    <property type="entry name" value="NG37"/>
    <property type="match status" value="1"/>
</dbReference>
<dbReference type="Pfam" id="PF07217">
    <property type="entry name" value="Het-C"/>
    <property type="match status" value="1"/>
</dbReference>
<evidence type="ECO:0008006" key="4">
    <source>
        <dbReference type="Google" id="ProtNLM"/>
    </source>
</evidence>
<dbReference type="InterPro" id="IPR010816">
    <property type="entry name" value="Het-C"/>
</dbReference>
<gene>
    <name evidence="2" type="ORF">CQ006_27865</name>
</gene>
<dbReference type="EMBL" id="PCQE01000113">
    <property type="protein sequence ID" value="PRB87257.1"/>
    <property type="molecule type" value="Genomic_DNA"/>
</dbReference>
<name>A0A2S9D3C7_PSECE</name>